<dbReference type="SMART" id="SM00064">
    <property type="entry name" value="FYVE"/>
    <property type="match status" value="1"/>
</dbReference>
<dbReference type="Proteomes" id="UP000054166">
    <property type="component" value="Unassembled WGS sequence"/>
</dbReference>
<dbReference type="InterPro" id="IPR017455">
    <property type="entry name" value="Znf_FYVE-rel"/>
</dbReference>
<feature type="region of interest" description="Disordered" evidence="8">
    <location>
        <begin position="605"/>
        <end position="638"/>
    </location>
</feature>
<keyword evidence="4" id="KW-0862">Zinc</keyword>
<feature type="repeat" description="ANK" evidence="6">
    <location>
        <begin position="202"/>
        <end position="235"/>
    </location>
</feature>
<feature type="region of interest" description="Disordered" evidence="8">
    <location>
        <begin position="422"/>
        <end position="447"/>
    </location>
</feature>
<dbReference type="Pfam" id="PF13639">
    <property type="entry name" value="zf-RING_2"/>
    <property type="match status" value="1"/>
</dbReference>
<dbReference type="InterPro" id="IPR011011">
    <property type="entry name" value="Znf_FYVE_PHD"/>
</dbReference>
<dbReference type="InterPro" id="IPR013083">
    <property type="entry name" value="Znf_RING/FYVE/PHD"/>
</dbReference>
<dbReference type="EMBL" id="KN832972">
    <property type="protein sequence ID" value="KIM90659.1"/>
    <property type="molecule type" value="Genomic_DNA"/>
</dbReference>
<dbReference type="Pfam" id="PF13637">
    <property type="entry name" value="Ank_4"/>
    <property type="match status" value="1"/>
</dbReference>
<feature type="domain" description="FYVE-type" evidence="10">
    <location>
        <begin position="698"/>
        <end position="769"/>
    </location>
</feature>
<reference evidence="12" key="2">
    <citation type="submission" date="2015-01" db="EMBL/GenBank/DDBJ databases">
        <title>Evolutionary Origins and Diversification of the Mycorrhizal Mutualists.</title>
        <authorList>
            <consortium name="DOE Joint Genome Institute"/>
            <consortium name="Mycorrhizal Genomics Consortium"/>
            <person name="Kohler A."/>
            <person name="Kuo A."/>
            <person name="Nagy L.G."/>
            <person name="Floudas D."/>
            <person name="Copeland A."/>
            <person name="Barry K.W."/>
            <person name="Cichocki N."/>
            <person name="Veneault-Fourrey C."/>
            <person name="LaButti K."/>
            <person name="Lindquist E.A."/>
            <person name="Lipzen A."/>
            <person name="Lundell T."/>
            <person name="Morin E."/>
            <person name="Murat C."/>
            <person name="Riley R."/>
            <person name="Ohm R."/>
            <person name="Sun H."/>
            <person name="Tunlid A."/>
            <person name="Henrissat B."/>
            <person name="Grigoriev I.V."/>
            <person name="Hibbett D.S."/>
            <person name="Martin F."/>
        </authorList>
    </citation>
    <scope>NUCLEOTIDE SEQUENCE [LARGE SCALE GENOMIC DNA]</scope>
    <source>
        <strain evidence="12">F 1598</strain>
    </source>
</reference>
<evidence type="ECO:0000313" key="11">
    <source>
        <dbReference type="EMBL" id="KIM90659.1"/>
    </source>
</evidence>
<dbReference type="InterPro" id="IPR002110">
    <property type="entry name" value="Ankyrin_rpt"/>
</dbReference>
<dbReference type="PROSITE" id="PS50297">
    <property type="entry name" value="ANK_REP_REGION"/>
    <property type="match status" value="2"/>
</dbReference>
<evidence type="ECO:0008006" key="13">
    <source>
        <dbReference type="Google" id="ProtNLM"/>
    </source>
</evidence>
<accession>A0A0C3GG69</accession>
<dbReference type="GO" id="GO:0085020">
    <property type="term" value="P:protein K6-linked ubiquitination"/>
    <property type="evidence" value="ECO:0007669"/>
    <property type="project" value="TreeGrafter"/>
</dbReference>
<evidence type="ECO:0000256" key="6">
    <source>
        <dbReference type="PROSITE-ProRule" id="PRU00023"/>
    </source>
</evidence>
<dbReference type="SUPFAM" id="SSF48403">
    <property type="entry name" value="Ankyrin repeat"/>
    <property type="match status" value="1"/>
</dbReference>
<evidence type="ECO:0000313" key="12">
    <source>
        <dbReference type="Proteomes" id="UP000054166"/>
    </source>
</evidence>
<feature type="domain" description="RING-type" evidence="9">
    <location>
        <begin position="867"/>
        <end position="907"/>
    </location>
</feature>
<dbReference type="InterPro" id="IPR000306">
    <property type="entry name" value="Znf_FYVE"/>
</dbReference>
<dbReference type="AlphaFoldDB" id="A0A0C3GG69"/>
<evidence type="ECO:0000256" key="5">
    <source>
        <dbReference type="ARBA" id="ARBA00023043"/>
    </source>
</evidence>
<keyword evidence="5 6" id="KW-0040">ANK repeat</keyword>
<evidence type="ECO:0000256" key="3">
    <source>
        <dbReference type="ARBA" id="ARBA00022771"/>
    </source>
</evidence>
<dbReference type="STRING" id="765440.A0A0C3GG69"/>
<dbReference type="SUPFAM" id="SSF57850">
    <property type="entry name" value="RING/U-box"/>
    <property type="match status" value="1"/>
</dbReference>
<keyword evidence="3 7" id="KW-0863">Zinc-finger</keyword>
<keyword evidence="1" id="KW-0479">Metal-binding</keyword>
<evidence type="ECO:0000256" key="7">
    <source>
        <dbReference type="PROSITE-ProRule" id="PRU00175"/>
    </source>
</evidence>
<dbReference type="InterPro" id="IPR036770">
    <property type="entry name" value="Ankyrin_rpt-contain_sf"/>
</dbReference>
<sequence>MSTTSTVPRQHLGTIEDNSDGGEDSEEDEFVYPGVASAAQAEAAIPSHAIPLQRHPSPAQLESLYAAASSGDLSLLKKLFRNALQTGDVEAFALANDASSRTGLTALHAAANRGFLDIVKWLVENCGAIPDLEDKEGEGHLSIVMYLLPDKADVHARDADGWTALHNACSKGYLDVVRWLCENGGAAPDSDGTSGVDIRSKGGWTPLMNAASKGHLPVVLYLLTKQSANPLIRNNWGETAYDAAAAVFEVWICEVIQKAEAERWRRTTVSYDPLAVHMTVPLILYENQRLDTRFKTLAVSGGRPKFSASGLGRQGRRAPFELKLLKADEETHAKQIPAWRSDVQLPLRDNPWVLPKADPQDRQSMEGAERSHFWLSDWTLDVTHPGVDAEDGWQYAQSFSDPEDQWVSEQPPQLERLLSGNGAVTAGLGSPGRSHTSRGGSSSSNVSPQSWVRRRRWVRVMRRRLDIPPLPFLEPDGAMYHLAADGAMIPYIEEYQSDLGEDGQELGAMQSTALSSAQDYVARARYLVGNQSRDADASSDAVSAVDARRAIAKLERATTELRQGILNDSDVERKTQAEVLLNAYSRELERRRLAAGAQGLLISGADEDALGDDGDDSDEEFHYPGSSPTGTMRASSIRSGATDYFSRPGMSHAPTDLTPQLSQAPEFRVPTHEAPQKVLTPRWTPPTPHQVNAQWERDEAVSECRDCHRRFNFILRRHCRRCGRIFCDRCSSHRALLDPSDVVYDPSFPDSASSASSHRVCMSCYDEANASVPSRLQGARGTSMERIVVDQARLSIPGNLSRMQSSSQLSDLAECPVCNSSLADMGSPSEQEFHVKNCLDGGSGTPQAAKYLVYKLPAESALIGIECVICLEEFAKGSLVARLSCLCSFHNACLSSWLQRGRSCPVHAR</sequence>
<feature type="compositionally biased region" description="Acidic residues" evidence="8">
    <location>
        <begin position="605"/>
        <end position="619"/>
    </location>
</feature>
<evidence type="ECO:0000256" key="8">
    <source>
        <dbReference type="SAM" id="MobiDB-lite"/>
    </source>
</evidence>
<dbReference type="SMART" id="SM00248">
    <property type="entry name" value="ANK"/>
    <property type="match status" value="4"/>
</dbReference>
<dbReference type="InterPro" id="IPR001841">
    <property type="entry name" value="Znf_RING"/>
</dbReference>
<keyword evidence="2" id="KW-0677">Repeat</keyword>
<evidence type="ECO:0000259" key="9">
    <source>
        <dbReference type="PROSITE" id="PS50089"/>
    </source>
</evidence>
<dbReference type="SUPFAM" id="SSF57903">
    <property type="entry name" value="FYVE/PHD zinc finger"/>
    <property type="match status" value="1"/>
</dbReference>
<feature type="repeat" description="ANK" evidence="6">
    <location>
        <begin position="160"/>
        <end position="192"/>
    </location>
</feature>
<protein>
    <recommendedName>
        <fullName evidence="13">FYVE-type domain-containing protein</fullName>
    </recommendedName>
</protein>
<dbReference type="PROSITE" id="PS50178">
    <property type="entry name" value="ZF_FYVE"/>
    <property type="match status" value="1"/>
</dbReference>
<dbReference type="Pfam" id="PF13857">
    <property type="entry name" value="Ank_5"/>
    <property type="match status" value="1"/>
</dbReference>
<dbReference type="PANTHER" id="PTHR24171">
    <property type="entry name" value="ANKYRIN REPEAT DOMAIN-CONTAINING PROTEIN 39-RELATED"/>
    <property type="match status" value="1"/>
</dbReference>
<feature type="repeat" description="ANK" evidence="6">
    <location>
        <begin position="102"/>
        <end position="125"/>
    </location>
</feature>
<evidence type="ECO:0000256" key="4">
    <source>
        <dbReference type="ARBA" id="ARBA00022833"/>
    </source>
</evidence>
<feature type="compositionally biased region" description="Low complexity" evidence="8">
    <location>
        <begin position="431"/>
        <end position="447"/>
    </location>
</feature>
<dbReference type="Gene3D" id="1.25.40.20">
    <property type="entry name" value="Ankyrin repeat-containing domain"/>
    <property type="match status" value="2"/>
</dbReference>
<gene>
    <name evidence="11" type="ORF">PILCRDRAFT_94414</name>
</gene>
<evidence type="ECO:0000259" key="10">
    <source>
        <dbReference type="PROSITE" id="PS50178"/>
    </source>
</evidence>
<dbReference type="InParanoid" id="A0A0C3GG69"/>
<proteinExistence type="predicted"/>
<dbReference type="Gene3D" id="3.30.40.10">
    <property type="entry name" value="Zinc/RING finger domain, C3HC4 (zinc finger)"/>
    <property type="match status" value="2"/>
</dbReference>
<keyword evidence="12" id="KW-1185">Reference proteome</keyword>
<dbReference type="Pfam" id="PF12796">
    <property type="entry name" value="Ank_2"/>
    <property type="match status" value="1"/>
</dbReference>
<dbReference type="Pfam" id="PF01363">
    <property type="entry name" value="FYVE"/>
    <property type="match status" value="1"/>
</dbReference>
<dbReference type="PROSITE" id="PS50088">
    <property type="entry name" value="ANK_REPEAT"/>
    <property type="match status" value="3"/>
</dbReference>
<dbReference type="GO" id="GO:0008270">
    <property type="term" value="F:zinc ion binding"/>
    <property type="evidence" value="ECO:0007669"/>
    <property type="project" value="UniProtKB-KW"/>
</dbReference>
<evidence type="ECO:0000256" key="1">
    <source>
        <dbReference type="ARBA" id="ARBA00022723"/>
    </source>
</evidence>
<dbReference type="GO" id="GO:0004842">
    <property type="term" value="F:ubiquitin-protein transferase activity"/>
    <property type="evidence" value="ECO:0007669"/>
    <property type="project" value="TreeGrafter"/>
</dbReference>
<evidence type="ECO:0000256" key="2">
    <source>
        <dbReference type="ARBA" id="ARBA00022737"/>
    </source>
</evidence>
<dbReference type="PANTHER" id="PTHR24171:SF8">
    <property type="entry name" value="BRCA1-ASSOCIATED RING DOMAIN PROTEIN 1"/>
    <property type="match status" value="1"/>
</dbReference>
<dbReference type="SMART" id="SM00184">
    <property type="entry name" value="RING"/>
    <property type="match status" value="1"/>
</dbReference>
<feature type="region of interest" description="Disordered" evidence="8">
    <location>
        <begin position="1"/>
        <end position="28"/>
    </location>
</feature>
<dbReference type="OrthoDB" id="10057496at2759"/>
<reference evidence="11 12" key="1">
    <citation type="submission" date="2014-04" db="EMBL/GenBank/DDBJ databases">
        <authorList>
            <consortium name="DOE Joint Genome Institute"/>
            <person name="Kuo A."/>
            <person name="Tarkka M."/>
            <person name="Buscot F."/>
            <person name="Kohler A."/>
            <person name="Nagy L.G."/>
            <person name="Floudas D."/>
            <person name="Copeland A."/>
            <person name="Barry K.W."/>
            <person name="Cichocki N."/>
            <person name="Veneault-Fourrey C."/>
            <person name="LaButti K."/>
            <person name="Lindquist E.A."/>
            <person name="Lipzen A."/>
            <person name="Lundell T."/>
            <person name="Morin E."/>
            <person name="Murat C."/>
            <person name="Sun H."/>
            <person name="Tunlid A."/>
            <person name="Henrissat B."/>
            <person name="Grigoriev I.V."/>
            <person name="Hibbett D.S."/>
            <person name="Martin F."/>
            <person name="Nordberg H.P."/>
            <person name="Cantor M.N."/>
            <person name="Hua S.X."/>
        </authorList>
    </citation>
    <scope>NUCLEOTIDE SEQUENCE [LARGE SCALE GENOMIC DNA]</scope>
    <source>
        <strain evidence="11 12">F 1598</strain>
    </source>
</reference>
<name>A0A0C3GG69_PILCF</name>
<dbReference type="CDD" id="cd16489">
    <property type="entry name" value="mRING-CH-C4HC2H_ZNRF"/>
    <property type="match status" value="1"/>
</dbReference>
<dbReference type="PROSITE" id="PS50089">
    <property type="entry name" value="ZF_RING_2"/>
    <property type="match status" value="1"/>
</dbReference>
<feature type="compositionally biased region" description="Polar residues" evidence="8">
    <location>
        <begin position="626"/>
        <end position="638"/>
    </location>
</feature>
<dbReference type="HOGENOM" id="CLU_006668_0_0_1"/>
<organism evidence="11 12">
    <name type="scientific">Piloderma croceum (strain F 1598)</name>
    <dbReference type="NCBI Taxonomy" id="765440"/>
    <lineage>
        <taxon>Eukaryota</taxon>
        <taxon>Fungi</taxon>
        <taxon>Dikarya</taxon>
        <taxon>Basidiomycota</taxon>
        <taxon>Agaricomycotina</taxon>
        <taxon>Agaricomycetes</taxon>
        <taxon>Agaricomycetidae</taxon>
        <taxon>Atheliales</taxon>
        <taxon>Atheliaceae</taxon>
        <taxon>Piloderma</taxon>
    </lineage>
</organism>
<feature type="compositionally biased region" description="Acidic residues" evidence="8">
    <location>
        <begin position="17"/>
        <end position="28"/>
    </location>
</feature>